<sequence>MKCKKRSKQSVVEWN</sequence>
<organism evidence="1">
    <name type="scientific">Anguilla anguilla</name>
    <name type="common">European freshwater eel</name>
    <name type="synonym">Muraena anguilla</name>
    <dbReference type="NCBI Taxonomy" id="7936"/>
    <lineage>
        <taxon>Eukaryota</taxon>
        <taxon>Metazoa</taxon>
        <taxon>Chordata</taxon>
        <taxon>Craniata</taxon>
        <taxon>Vertebrata</taxon>
        <taxon>Euteleostomi</taxon>
        <taxon>Actinopterygii</taxon>
        <taxon>Neopterygii</taxon>
        <taxon>Teleostei</taxon>
        <taxon>Anguilliformes</taxon>
        <taxon>Anguillidae</taxon>
        <taxon>Anguilla</taxon>
    </lineage>
</organism>
<proteinExistence type="predicted"/>
<accession>A0A0E9VRJ6</accession>
<protein>
    <submittedName>
        <fullName evidence="1">Uncharacterized protein</fullName>
    </submittedName>
</protein>
<dbReference type="EMBL" id="GBXM01028684">
    <property type="protein sequence ID" value="JAH79893.1"/>
    <property type="molecule type" value="Transcribed_RNA"/>
</dbReference>
<name>A0A0E9VRJ6_ANGAN</name>
<evidence type="ECO:0000313" key="1">
    <source>
        <dbReference type="EMBL" id="JAH79893.1"/>
    </source>
</evidence>
<reference evidence="1" key="1">
    <citation type="submission" date="2014-11" db="EMBL/GenBank/DDBJ databases">
        <authorList>
            <person name="Amaro Gonzalez C."/>
        </authorList>
    </citation>
    <scope>NUCLEOTIDE SEQUENCE</scope>
</reference>
<reference evidence="1" key="2">
    <citation type="journal article" date="2015" name="Fish Shellfish Immunol.">
        <title>Early steps in the European eel (Anguilla anguilla)-Vibrio vulnificus interaction in the gills: Role of the RtxA13 toxin.</title>
        <authorList>
            <person name="Callol A."/>
            <person name="Pajuelo D."/>
            <person name="Ebbesson L."/>
            <person name="Teles M."/>
            <person name="MacKenzie S."/>
            <person name="Amaro C."/>
        </authorList>
    </citation>
    <scope>NUCLEOTIDE SEQUENCE</scope>
</reference>